<proteinExistence type="predicted"/>
<protein>
    <submittedName>
        <fullName evidence="1">Uncharacterized protein</fullName>
    </submittedName>
</protein>
<organism evidence="1">
    <name type="scientific">viral metagenome</name>
    <dbReference type="NCBI Taxonomy" id="1070528"/>
    <lineage>
        <taxon>unclassified sequences</taxon>
        <taxon>metagenomes</taxon>
        <taxon>organismal metagenomes</taxon>
    </lineage>
</organism>
<reference evidence="1" key="1">
    <citation type="submission" date="2020-03" db="EMBL/GenBank/DDBJ databases">
        <title>The deep terrestrial virosphere.</title>
        <authorList>
            <person name="Holmfeldt K."/>
            <person name="Nilsson E."/>
            <person name="Simone D."/>
            <person name="Lopez-Fernandez M."/>
            <person name="Wu X."/>
            <person name="de Brujin I."/>
            <person name="Lundin D."/>
            <person name="Andersson A."/>
            <person name="Bertilsson S."/>
            <person name="Dopson M."/>
        </authorList>
    </citation>
    <scope>NUCLEOTIDE SEQUENCE</scope>
    <source>
        <strain evidence="1">MM415A01560</strain>
    </source>
</reference>
<gene>
    <name evidence="1" type="ORF">MM415A01560_0013</name>
</gene>
<name>A0A6M3K4F5_9ZZZZ</name>
<sequence length="93" mass="11056">MSLKELLKEMDDEVAQEEALLFNTKPLTVNHNSILEILNELPILVQPTLNWLQTQKRRLSAAQLTALYSTEELKQMYSEEEWKNFKQMYNIRE</sequence>
<accession>A0A6M3K4F5</accession>
<dbReference type="AlphaFoldDB" id="A0A6M3K4F5"/>
<evidence type="ECO:0000313" key="1">
    <source>
        <dbReference type="EMBL" id="QJA76212.1"/>
    </source>
</evidence>
<dbReference type="EMBL" id="MT142211">
    <property type="protein sequence ID" value="QJA76212.1"/>
    <property type="molecule type" value="Genomic_DNA"/>
</dbReference>